<evidence type="ECO:0000256" key="8">
    <source>
        <dbReference type="SAM" id="Phobius"/>
    </source>
</evidence>
<feature type="domain" description="Major facilitator superfamily (MFS) profile" evidence="9">
    <location>
        <begin position="15"/>
        <end position="399"/>
    </location>
</feature>
<sequence>MLKNIKQQYEAFPVTFRVLIAGTFIDRVGGALIFPFLSLYVAQRFNVGMTEVGLLFGIWSVSSLVGSMVGGALADKFGRKVIMICGLIFSACSALLMGFVNDIHAFYLLALFAGVFSDIGGPAQQAMVADLLEGDQRAEGFGLVRVVGNLAMTIGPAIGGLLAGISYLLLFIIDACASTITAFIVYKTIPETKPERSDDQPAESVLQTLKGYGTVAKDGKFMAYIGATVIMVLVYTQMYSTLPVFLNRMHGVSTQGFGYLMSMNAAMVVVMQFGITRRIRNFQPMVMMMAASLLYGIGYTMFGFVDQYIFFMAAMAIITLGEMIHIPVAQALVANFAPEEMRGRYMATYGLGWAIPNSVAALLAGLVMDNYDPNLLWYIAGALSLVAIASFWLLYMRTRDRFESVPISETAIKPE</sequence>
<feature type="transmembrane region" description="Helical" evidence="8">
    <location>
        <begin position="221"/>
        <end position="245"/>
    </location>
</feature>
<accession>A0A347ZUM2</accession>
<feature type="transmembrane region" description="Helical" evidence="8">
    <location>
        <begin position="374"/>
        <end position="395"/>
    </location>
</feature>
<evidence type="ECO:0000256" key="6">
    <source>
        <dbReference type="ARBA" id="ARBA00022989"/>
    </source>
</evidence>
<dbReference type="OrthoDB" id="9793283at2"/>
<dbReference type="PROSITE" id="PS50850">
    <property type="entry name" value="MFS"/>
    <property type="match status" value="1"/>
</dbReference>
<dbReference type="GO" id="GO:0022857">
    <property type="term" value="F:transmembrane transporter activity"/>
    <property type="evidence" value="ECO:0007669"/>
    <property type="project" value="InterPro"/>
</dbReference>
<dbReference type="AlphaFoldDB" id="A0A347ZUM2"/>
<evidence type="ECO:0000256" key="5">
    <source>
        <dbReference type="ARBA" id="ARBA00022692"/>
    </source>
</evidence>
<feature type="transmembrane region" description="Helical" evidence="8">
    <location>
        <begin position="54"/>
        <end position="74"/>
    </location>
</feature>
<gene>
    <name evidence="10" type="ORF">DFR64_0268</name>
</gene>
<dbReference type="InterPro" id="IPR001958">
    <property type="entry name" value="Tet-R_TetA/multi-R_MdtG-like"/>
</dbReference>
<dbReference type="PANTHER" id="PTHR23517:SF2">
    <property type="entry name" value="MULTIDRUG RESISTANCE PROTEIN MDTH"/>
    <property type="match status" value="1"/>
</dbReference>
<dbReference type="GO" id="GO:0005886">
    <property type="term" value="C:plasma membrane"/>
    <property type="evidence" value="ECO:0007669"/>
    <property type="project" value="UniProtKB-SubCell"/>
</dbReference>
<keyword evidence="3" id="KW-0813">Transport</keyword>
<dbReference type="InterPro" id="IPR050171">
    <property type="entry name" value="MFS_Transporters"/>
</dbReference>
<dbReference type="Gene3D" id="1.20.1250.20">
    <property type="entry name" value="MFS general substrate transporter like domains"/>
    <property type="match status" value="1"/>
</dbReference>
<dbReference type="InterPro" id="IPR011701">
    <property type="entry name" value="MFS"/>
</dbReference>
<dbReference type="PROSITE" id="PS00216">
    <property type="entry name" value="SUGAR_TRANSPORT_1"/>
    <property type="match status" value="1"/>
</dbReference>
<dbReference type="EMBL" id="QUMS01000001">
    <property type="protein sequence ID" value="REG10410.1"/>
    <property type="molecule type" value="Genomic_DNA"/>
</dbReference>
<proteinExistence type="inferred from homology"/>
<feature type="transmembrane region" description="Helical" evidence="8">
    <location>
        <begin position="20"/>
        <end position="42"/>
    </location>
</feature>
<keyword evidence="7 8" id="KW-0472">Membrane</keyword>
<keyword evidence="11" id="KW-1185">Reference proteome</keyword>
<comment type="subcellular location">
    <subcellularLocation>
        <location evidence="1">Cell membrane</location>
        <topology evidence="1">Multi-pass membrane protein</topology>
    </subcellularLocation>
</comment>
<evidence type="ECO:0000256" key="4">
    <source>
        <dbReference type="ARBA" id="ARBA00022475"/>
    </source>
</evidence>
<evidence type="ECO:0000313" key="11">
    <source>
        <dbReference type="Proteomes" id="UP000256388"/>
    </source>
</evidence>
<dbReference type="SUPFAM" id="SSF103473">
    <property type="entry name" value="MFS general substrate transporter"/>
    <property type="match status" value="1"/>
</dbReference>
<protein>
    <submittedName>
        <fullName evidence="10">Sugar phosphate permease</fullName>
    </submittedName>
</protein>
<feature type="transmembrane region" description="Helical" evidence="8">
    <location>
        <begin position="346"/>
        <end position="368"/>
    </location>
</feature>
<dbReference type="PANTHER" id="PTHR23517">
    <property type="entry name" value="RESISTANCE PROTEIN MDTM, PUTATIVE-RELATED-RELATED"/>
    <property type="match status" value="1"/>
</dbReference>
<feature type="transmembrane region" description="Helical" evidence="8">
    <location>
        <begin position="81"/>
        <end position="100"/>
    </location>
</feature>
<dbReference type="Proteomes" id="UP000256388">
    <property type="component" value="Unassembled WGS sequence"/>
</dbReference>
<dbReference type="InterPro" id="IPR036259">
    <property type="entry name" value="MFS_trans_sf"/>
</dbReference>
<reference evidence="10 11" key="1">
    <citation type="submission" date="2018-08" db="EMBL/GenBank/DDBJ databases">
        <title>Genomic Encyclopedia of Type Strains, Phase IV (KMG-IV): sequencing the most valuable type-strain genomes for metagenomic binning, comparative biology and taxonomic classification.</title>
        <authorList>
            <person name="Goeker M."/>
        </authorList>
    </citation>
    <scope>NUCLEOTIDE SEQUENCE [LARGE SCALE GENOMIC DNA]</scope>
    <source>
        <strain evidence="10 11">DSM 23923</strain>
    </source>
</reference>
<dbReference type="CDD" id="cd17329">
    <property type="entry name" value="MFS_MdtH_MDR_like"/>
    <property type="match status" value="1"/>
</dbReference>
<feature type="transmembrane region" description="Helical" evidence="8">
    <location>
        <begin position="257"/>
        <end position="275"/>
    </location>
</feature>
<keyword evidence="4" id="KW-1003">Cell membrane</keyword>
<dbReference type="RefSeq" id="WP_116223593.1">
    <property type="nucleotide sequence ID" value="NZ_AP018437.1"/>
</dbReference>
<comment type="caution">
    <text evidence="10">The sequence shown here is derived from an EMBL/GenBank/DDBJ whole genome shotgun (WGS) entry which is preliminary data.</text>
</comment>
<evidence type="ECO:0000256" key="2">
    <source>
        <dbReference type="ARBA" id="ARBA00007520"/>
    </source>
</evidence>
<evidence type="ECO:0000256" key="1">
    <source>
        <dbReference type="ARBA" id="ARBA00004651"/>
    </source>
</evidence>
<dbReference type="InterPro" id="IPR020846">
    <property type="entry name" value="MFS_dom"/>
</dbReference>
<organism evidence="10 11">
    <name type="scientific">Pelolinea submarina</name>
    <dbReference type="NCBI Taxonomy" id="913107"/>
    <lineage>
        <taxon>Bacteria</taxon>
        <taxon>Bacillati</taxon>
        <taxon>Chloroflexota</taxon>
        <taxon>Anaerolineae</taxon>
        <taxon>Anaerolineales</taxon>
        <taxon>Anaerolineaceae</taxon>
        <taxon>Pelolinea</taxon>
    </lineage>
</organism>
<feature type="transmembrane region" description="Helical" evidence="8">
    <location>
        <begin position="282"/>
        <end position="302"/>
    </location>
</feature>
<dbReference type="PRINTS" id="PR01035">
    <property type="entry name" value="TCRTETA"/>
</dbReference>
<evidence type="ECO:0000256" key="7">
    <source>
        <dbReference type="ARBA" id="ARBA00023136"/>
    </source>
</evidence>
<feature type="transmembrane region" description="Helical" evidence="8">
    <location>
        <begin position="308"/>
        <end position="334"/>
    </location>
</feature>
<evidence type="ECO:0000256" key="3">
    <source>
        <dbReference type="ARBA" id="ARBA00022448"/>
    </source>
</evidence>
<name>A0A347ZUM2_9CHLR</name>
<keyword evidence="5 8" id="KW-0812">Transmembrane</keyword>
<evidence type="ECO:0000259" key="9">
    <source>
        <dbReference type="PROSITE" id="PS50850"/>
    </source>
</evidence>
<evidence type="ECO:0000313" key="10">
    <source>
        <dbReference type="EMBL" id="REG10410.1"/>
    </source>
</evidence>
<comment type="similarity">
    <text evidence="2">Belongs to the major facilitator superfamily. TCR/Tet family.</text>
</comment>
<dbReference type="Pfam" id="PF07690">
    <property type="entry name" value="MFS_1"/>
    <property type="match status" value="1"/>
</dbReference>
<dbReference type="InterPro" id="IPR005829">
    <property type="entry name" value="Sugar_transporter_CS"/>
</dbReference>
<keyword evidence="6 8" id="KW-1133">Transmembrane helix</keyword>